<organism evidence="2 3">
    <name type="scientific">Bordetella bronchiseptica 253</name>
    <dbReference type="NCBI Taxonomy" id="568707"/>
    <lineage>
        <taxon>Bacteria</taxon>
        <taxon>Pseudomonadati</taxon>
        <taxon>Pseudomonadota</taxon>
        <taxon>Betaproteobacteria</taxon>
        <taxon>Burkholderiales</taxon>
        <taxon>Alcaligenaceae</taxon>
        <taxon>Bordetella</taxon>
    </lineage>
</organism>
<evidence type="ECO:0000313" key="3">
    <source>
        <dbReference type="Proteomes" id="UP000007564"/>
    </source>
</evidence>
<keyword evidence="2" id="KW-0378">Hydrolase</keyword>
<accession>A0A0C6PDR3</accession>
<dbReference type="PANTHER" id="PTHR11895">
    <property type="entry name" value="TRANSAMIDASE"/>
    <property type="match status" value="1"/>
</dbReference>
<dbReference type="InterPro" id="IPR023631">
    <property type="entry name" value="Amidase_dom"/>
</dbReference>
<dbReference type="KEGG" id="bbh:BN112_4381"/>
<dbReference type="NCBIfam" id="NF005688">
    <property type="entry name" value="PRK07488.1"/>
    <property type="match status" value="1"/>
</dbReference>
<evidence type="ECO:0000259" key="1">
    <source>
        <dbReference type="Pfam" id="PF01425"/>
    </source>
</evidence>
<dbReference type="SUPFAM" id="SSF75304">
    <property type="entry name" value="Amidase signature (AS) enzymes"/>
    <property type="match status" value="1"/>
</dbReference>
<dbReference type="InterPro" id="IPR036928">
    <property type="entry name" value="AS_sf"/>
</dbReference>
<sequence length="493" mass="50919">MTSTPPPTFPAGAKRPDLASLTAYEAARELAAGEISSEALTAAYLARIAAHPELNAFITVDADGALARARAWDAARAAGAAAQPLGGVPVAIKDNIHVAGLPNTAGTPALRQFVPREHAPVVQRLAQAGAIILGKTNMHELAYGVSGYNTAFHGEHTIGVRNAYDTARIAGGSSAGSGTAVGARLAPAALGTDTGASIRLPAALNGGVGLRPTVGRYDAAGITPISHTRDTPGPMANSVTDVMLLDAVITGEPAPAPIPATRIRLGLPAWFWSSLDPAIETVARAALGKLRAAGVDLVELDMPGLKEQNHEISFVLALYEQKMDLIDYLRRYEAGPDFDGVVAQIASPDVRAIFTDMIAPLRLPGPDGAGFDLEPLYREAIATGRPALIDIYRDAFARHRIDALLFPTVPVGAPLAGPEASSLENFARLARNVDPGSNAGLPGLSLPAGLDAHGLPVGLELDGLPGDDRKVLAIGLMLETILGRLAPPAIAAA</sequence>
<dbReference type="EMBL" id="HE965806">
    <property type="protein sequence ID" value="CCJ56295.1"/>
    <property type="molecule type" value="Genomic_DNA"/>
</dbReference>
<protein>
    <submittedName>
        <fullName evidence="2">Probable hydrolase</fullName>
    </submittedName>
</protein>
<feature type="domain" description="Amidase" evidence="1">
    <location>
        <begin position="40"/>
        <end position="472"/>
    </location>
</feature>
<name>A0A0C6PDR3_BORBO</name>
<dbReference type="RefSeq" id="WP_015065039.1">
    <property type="nucleotide sequence ID" value="NC_019382.1"/>
</dbReference>
<gene>
    <name evidence="2" type="ORF">BN112_4381</name>
</gene>
<dbReference type="PANTHER" id="PTHR11895:SF151">
    <property type="entry name" value="GLUTAMYL-TRNA(GLN) AMIDOTRANSFERASE SUBUNIT A"/>
    <property type="match status" value="1"/>
</dbReference>
<dbReference type="OrthoDB" id="9811471at2"/>
<dbReference type="Gene3D" id="3.90.1300.10">
    <property type="entry name" value="Amidase signature (AS) domain"/>
    <property type="match status" value="1"/>
</dbReference>
<reference evidence="2 3" key="1">
    <citation type="journal article" date="2012" name="BMC Genomics">
        <title>Comparative genomics of the classical Bordetella subspecies: the evolution and exchange of virulence-associated diversity amongst closely related pathogens.</title>
        <authorList>
            <person name="Park J."/>
            <person name="Zhang Y."/>
            <person name="Buboltz A.M."/>
            <person name="Zhang X."/>
            <person name="Schuster S.C."/>
            <person name="Ahuja U."/>
            <person name="Liu M."/>
            <person name="Miller J.F."/>
            <person name="Sebaihia M."/>
            <person name="Bentley S.D."/>
            <person name="Parkhill J."/>
            <person name="Harvill E.T."/>
        </authorList>
    </citation>
    <scope>NUCLEOTIDE SEQUENCE [LARGE SCALE GENOMIC DNA]</scope>
    <source>
        <strain evidence="2 3">253</strain>
    </source>
</reference>
<proteinExistence type="predicted"/>
<dbReference type="Pfam" id="PF01425">
    <property type="entry name" value="Amidase"/>
    <property type="match status" value="1"/>
</dbReference>
<dbReference type="InterPro" id="IPR000120">
    <property type="entry name" value="Amidase"/>
</dbReference>
<evidence type="ECO:0000313" key="2">
    <source>
        <dbReference type="EMBL" id="CCJ56295.1"/>
    </source>
</evidence>
<dbReference type="GO" id="GO:0016787">
    <property type="term" value="F:hydrolase activity"/>
    <property type="evidence" value="ECO:0007669"/>
    <property type="project" value="UniProtKB-KW"/>
</dbReference>
<dbReference type="HOGENOM" id="CLU_009600_0_3_4"/>
<dbReference type="Proteomes" id="UP000007564">
    <property type="component" value="Chromosome"/>
</dbReference>
<dbReference type="AlphaFoldDB" id="A0A0C6PDR3"/>